<reference evidence="10" key="1">
    <citation type="submission" date="2010-05" db="EMBL/GenBank/DDBJ databases">
        <title>The complete genome of Truepera radiovictris DSM 17093.</title>
        <authorList>
            <consortium name="US DOE Joint Genome Institute (JGI-PGF)"/>
            <person name="Lucas S."/>
            <person name="Copeland A."/>
            <person name="Lapidus A."/>
            <person name="Glavina del Rio T."/>
            <person name="Dalin E."/>
            <person name="Tice H."/>
            <person name="Bruce D."/>
            <person name="Goodwin L."/>
            <person name="Pitluck S."/>
            <person name="Kyrpides N."/>
            <person name="Mavromatis K."/>
            <person name="Ovchinnikova G."/>
            <person name="Munk A.C."/>
            <person name="Detter J.C."/>
            <person name="Han C."/>
            <person name="Tapia R."/>
            <person name="Land M."/>
            <person name="Hauser L."/>
            <person name="Markowitz V."/>
            <person name="Cheng J.-F."/>
            <person name="Hugenholtz P."/>
            <person name="Woyke T."/>
            <person name="Wu D."/>
            <person name="Tindall B."/>
            <person name="Pomrenke H.G."/>
            <person name="Brambilla E."/>
            <person name="Klenk H.-P."/>
            <person name="Eisen J.A."/>
        </authorList>
    </citation>
    <scope>NUCLEOTIDE SEQUENCE [LARGE SCALE GENOMIC DNA]</scope>
    <source>
        <strain evidence="10">DSM 17093 / CIP 108686 / LMG 22925 / RQ-24</strain>
    </source>
</reference>
<accession>D7CVF9</accession>
<dbReference type="InterPro" id="IPR001714">
    <property type="entry name" value="Pept_M24_MAP"/>
</dbReference>
<dbReference type="PRINTS" id="PR00599">
    <property type="entry name" value="MAPEPTIDASE"/>
</dbReference>
<dbReference type="GO" id="GO:0046872">
    <property type="term" value="F:metal ion binding"/>
    <property type="evidence" value="ECO:0007669"/>
    <property type="project" value="UniProtKB-UniRule"/>
</dbReference>
<feature type="binding site" evidence="6">
    <location>
        <position position="200"/>
    </location>
    <ligand>
        <name>a divalent metal cation</name>
        <dbReference type="ChEBI" id="CHEBI:60240"/>
        <label>2</label>
        <note>catalytic</note>
    </ligand>
</feature>
<keyword evidence="5 6" id="KW-0378">Hydrolase</keyword>
<evidence type="ECO:0000313" key="10">
    <source>
        <dbReference type="Proteomes" id="UP000000379"/>
    </source>
</evidence>
<dbReference type="Gene3D" id="3.90.230.10">
    <property type="entry name" value="Creatinase/methionine aminopeptidase superfamily"/>
    <property type="match status" value="1"/>
</dbReference>
<dbReference type="CDD" id="cd01086">
    <property type="entry name" value="MetAP1"/>
    <property type="match status" value="1"/>
</dbReference>
<evidence type="ECO:0000256" key="7">
    <source>
        <dbReference type="RuleBase" id="RU003653"/>
    </source>
</evidence>
<dbReference type="GO" id="GO:0006508">
    <property type="term" value="P:proteolysis"/>
    <property type="evidence" value="ECO:0007669"/>
    <property type="project" value="UniProtKB-KW"/>
</dbReference>
<gene>
    <name evidence="6" type="primary">map</name>
    <name evidence="9" type="ordered locus">Trad_1060</name>
</gene>
<keyword evidence="3 6" id="KW-0645">Protease</keyword>
<name>D7CVF9_TRURR</name>
<feature type="binding site" evidence="6">
    <location>
        <position position="104"/>
    </location>
    <ligand>
        <name>a divalent metal cation</name>
        <dbReference type="ChEBI" id="CHEBI:60240"/>
        <label>1</label>
    </ligand>
</feature>
<evidence type="ECO:0000256" key="6">
    <source>
        <dbReference type="HAMAP-Rule" id="MF_01974"/>
    </source>
</evidence>
<comment type="catalytic activity">
    <reaction evidence="6 7">
        <text>Release of N-terminal amino acids, preferentially methionine, from peptides and arylamides.</text>
        <dbReference type="EC" id="3.4.11.18"/>
    </reaction>
</comment>
<dbReference type="Proteomes" id="UP000000379">
    <property type="component" value="Chromosome"/>
</dbReference>
<protein>
    <recommendedName>
        <fullName evidence="6 7">Methionine aminopeptidase</fullName>
        <shortName evidence="6">MAP</shortName>
        <shortName evidence="6">MetAP</shortName>
        <ecNumber evidence="6 7">3.4.11.18</ecNumber>
    </recommendedName>
    <alternativeName>
        <fullName evidence="6">Peptidase M</fullName>
    </alternativeName>
</protein>
<feature type="binding site" evidence="6">
    <location>
        <position position="76"/>
    </location>
    <ligand>
        <name>substrate</name>
    </ligand>
</feature>
<dbReference type="PANTHER" id="PTHR43330">
    <property type="entry name" value="METHIONINE AMINOPEPTIDASE"/>
    <property type="match status" value="1"/>
</dbReference>
<dbReference type="RefSeq" id="WP_013177558.1">
    <property type="nucleotide sequence ID" value="NC_014221.1"/>
</dbReference>
<comment type="similarity">
    <text evidence="6">Belongs to the peptidase M24A family. Methionine aminopeptidase type 1 subfamily.</text>
</comment>
<sequence length="264" mass="27691">MILKRAREIDAMIAAAEINRAALEALEPLIRPGATTAQLNEAAEDAIVSRGGTPAFKGYRGFPATLCTSLNEVVVHGIPNDKPLREGDVLSVDIGTFYKGYAADMAKTYPVGKIPASTQALLQATEASLYAGIEAAQVGNRLGDVAAAIQQVVEAAGFWVVREFVGHGIGSAFHEPPDVPNYGRAGTGPRLRPGLVLAIEPMVTERRTEVKILGDGWTAVTANGALAAHFEHTVAITEAGPRILTAKDAPLYSSQVLLGGNRGA</sequence>
<dbReference type="KEGG" id="tra:Trad_1060"/>
<dbReference type="AlphaFoldDB" id="D7CVF9"/>
<dbReference type="HAMAP" id="MF_01974">
    <property type="entry name" value="MetAP_1"/>
    <property type="match status" value="1"/>
</dbReference>
<comment type="cofactor">
    <cofactor evidence="6">
        <name>Co(2+)</name>
        <dbReference type="ChEBI" id="CHEBI:48828"/>
    </cofactor>
    <cofactor evidence="6">
        <name>Zn(2+)</name>
        <dbReference type="ChEBI" id="CHEBI:29105"/>
    </cofactor>
    <cofactor evidence="6">
        <name>Mn(2+)</name>
        <dbReference type="ChEBI" id="CHEBI:29035"/>
    </cofactor>
    <cofactor evidence="6">
        <name>Fe(2+)</name>
        <dbReference type="ChEBI" id="CHEBI:29033"/>
    </cofactor>
    <text evidence="6">Binds 2 divalent metal cations per subunit. Has a high-affinity and a low affinity metal-binding site. The true nature of the physiological cofactor is under debate. The enzyme is active with cobalt, zinc, manganese or divalent iron ions. Most likely, methionine aminopeptidases function as mononuclear Fe(2+)-metalloproteases under physiological conditions, and the catalytically relevant metal-binding site has been assigned to the histidine-containing high-affinity site.</text>
</comment>
<dbReference type="InterPro" id="IPR000994">
    <property type="entry name" value="Pept_M24"/>
</dbReference>
<feature type="binding site" evidence="6">
    <location>
        <position position="231"/>
    </location>
    <ligand>
        <name>a divalent metal cation</name>
        <dbReference type="ChEBI" id="CHEBI:60240"/>
        <label>2</label>
        <note>catalytic</note>
    </ligand>
</feature>
<dbReference type="InterPro" id="IPR036005">
    <property type="entry name" value="Creatinase/aminopeptidase-like"/>
</dbReference>
<evidence type="ECO:0000256" key="2">
    <source>
        <dbReference type="ARBA" id="ARBA00022438"/>
    </source>
</evidence>
<evidence type="ECO:0000256" key="5">
    <source>
        <dbReference type="ARBA" id="ARBA00022801"/>
    </source>
</evidence>
<evidence type="ECO:0000256" key="3">
    <source>
        <dbReference type="ARBA" id="ARBA00022670"/>
    </source>
</evidence>
<keyword evidence="4 6" id="KW-0479">Metal-binding</keyword>
<dbReference type="EMBL" id="CP002049">
    <property type="protein sequence ID" value="ADI14187.1"/>
    <property type="molecule type" value="Genomic_DNA"/>
</dbReference>
<keyword evidence="10" id="KW-1185">Reference proteome</keyword>
<evidence type="ECO:0000256" key="4">
    <source>
        <dbReference type="ARBA" id="ARBA00022723"/>
    </source>
</evidence>
<dbReference type="HOGENOM" id="CLU_015857_0_1_0"/>
<dbReference type="SUPFAM" id="SSF55920">
    <property type="entry name" value="Creatinase/aminopeptidase"/>
    <property type="match status" value="1"/>
</dbReference>
<proteinExistence type="inferred from homology"/>
<organism evidence="9 10">
    <name type="scientific">Truepera radiovictrix (strain DSM 17093 / CIP 108686 / LMG 22925 / RQ-24)</name>
    <dbReference type="NCBI Taxonomy" id="649638"/>
    <lineage>
        <taxon>Bacteria</taxon>
        <taxon>Thermotogati</taxon>
        <taxon>Deinococcota</taxon>
        <taxon>Deinococci</taxon>
        <taxon>Trueperales</taxon>
        <taxon>Trueperaceae</taxon>
        <taxon>Truepera</taxon>
    </lineage>
</organism>
<comment type="function">
    <text evidence="1 6">Removes the N-terminal methionine from nascent proteins. The N-terminal methionine is often cleaved when the second residue in the primary sequence is small and uncharged (Met-Ala-, Cys, Gly, Pro, Ser, Thr, or Val). Requires deformylation of the N(alpha)-formylated initiator methionine before it can be hydrolyzed.</text>
</comment>
<dbReference type="STRING" id="649638.Trad_1060"/>
<reference evidence="9 10" key="2">
    <citation type="journal article" date="2011" name="Stand. Genomic Sci.">
        <title>Complete genome sequence of Truepera radiovictrix type strain (RQ-24).</title>
        <authorList>
            <person name="Ivanova N."/>
            <person name="Rohde C."/>
            <person name="Munk C."/>
            <person name="Nolan M."/>
            <person name="Lucas S."/>
            <person name="Del Rio T.G."/>
            <person name="Tice H."/>
            <person name="Deshpande S."/>
            <person name="Cheng J.F."/>
            <person name="Tapia R."/>
            <person name="Han C."/>
            <person name="Goodwin L."/>
            <person name="Pitluck S."/>
            <person name="Liolios K."/>
            <person name="Mavromatis K."/>
            <person name="Mikhailova N."/>
            <person name="Pati A."/>
            <person name="Chen A."/>
            <person name="Palaniappan K."/>
            <person name="Land M."/>
            <person name="Hauser L."/>
            <person name="Chang Y.J."/>
            <person name="Jeffries C.D."/>
            <person name="Brambilla E."/>
            <person name="Rohde M."/>
            <person name="Goker M."/>
            <person name="Tindall B.J."/>
            <person name="Woyke T."/>
            <person name="Bristow J."/>
            <person name="Eisen J.A."/>
            <person name="Markowitz V."/>
            <person name="Hugenholtz P."/>
            <person name="Kyrpides N.C."/>
            <person name="Klenk H.P."/>
            <person name="Lapidus A."/>
        </authorList>
    </citation>
    <scope>NUCLEOTIDE SEQUENCE [LARGE SCALE GENOMIC DNA]</scope>
    <source>
        <strain evidence="10">DSM 17093 / CIP 108686 / LMG 22925 / RQ-24</strain>
    </source>
</reference>
<dbReference type="GO" id="GO:0070006">
    <property type="term" value="F:metalloaminopeptidase activity"/>
    <property type="evidence" value="ECO:0007669"/>
    <property type="project" value="UniProtKB-UniRule"/>
</dbReference>
<feature type="domain" description="Peptidase M24" evidence="8">
    <location>
        <begin position="11"/>
        <end position="238"/>
    </location>
</feature>
<evidence type="ECO:0000256" key="1">
    <source>
        <dbReference type="ARBA" id="ARBA00002521"/>
    </source>
</evidence>
<comment type="subunit">
    <text evidence="6">Monomer.</text>
</comment>
<dbReference type="Pfam" id="PF00557">
    <property type="entry name" value="Peptidase_M24"/>
    <property type="match status" value="1"/>
</dbReference>
<evidence type="ECO:0000313" key="9">
    <source>
        <dbReference type="EMBL" id="ADI14187.1"/>
    </source>
</evidence>
<dbReference type="EC" id="3.4.11.18" evidence="6 7"/>
<dbReference type="eggNOG" id="COG0024">
    <property type="taxonomic scope" value="Bacteria"/>
</dbReference>
<dbReference type="GO" id="GO:0004239">
    <property type="term" value="F:initiator methionyl aminopeptidase activity"/>
    <property type="evidence" value="ECO:0007669"/>
    <property type="project" value="UniProtKB-UniRule"/>
</dbReference>
<dbReference type="PROSITE" id="PS00680">
    <property type="entry name" value="MAP_1"/>
    <property type="match status" value="1"/>
</dbReference>
<feature type="binding site" evidence="6">
    <location>
        <position position="93"/>
    </location>
    <ligand>
        <name>a divalent metal cation</name>
        <dbReference type="ChEBI" id="CHEBI:60240"/>
        <label>1</label>
    </ligand>
</feature>
<dbReference type="PANTHER" id="PTHR43330:SF27">
    <property type="entry name" value="METHIONINE AMINOPEPTIDASE"/>
    <property type="match status" value="1"/>
</dbReference>
<feature type="binding site" evidence="6">
    <location>
        <position position="104"/>
    </location>
    <ligand>
        <name>a divalent metal cation</name>
        <dbReference type="ChEBI" id="CHEBI:60240"/>
        <label>2</label>
        <note>catalytic</note>
    </ligand>
</feature>
<dbReference type="NCBIfam" id="TIGR00500">
    <property type="entry name" value="met_pdase_I"/>
    <property type="match status" value="1"/>
</dbReference>
<feature type="binding site" evidence="6">
    <location>
        <position position="174"/>
    </location>
    <ligand>
        <name>substrate</name>
    </ligand>
</feature>
<dbReference type="GO" id="GO:0005829">
    <property type="term" value="C:cytosol"/>
    <property type="evidence" value="ECO:0007669"/>
    <property type="project" value="TreeGrafter"/>
</dbReference>
<feature type="binding site" evidence="6">
    <location>
        <position position="167"/>
    </location>
    <ligand>
        <name>a divalent metal cation</name>
        <dbReference type="ChEBI" id="CHEBI:60240"/>
        <label>2</label>
        <note>catalytic</note>
    </ligand>
</feature>
<evidence type="ECO:0000259" key="8">
    <source>
        <dbReference type="Pfam" id="PF00557"/>
    </source>
</evidence>
<keyword evidence="2 6" id="KW-0031">Aminopeptidase</keyword>
<dbReference type="InterPro" id="IPR002467">
    <property type="entry name" value="Pept_M24A_MAP1"/>
</dbReference>
<feature type="binding site" evidence="6">
    <location>
        <position position="231"/>
    </location>
    <ligand>
        <name>a divalent metal cation</name>
        <dbReference type="ChEBI" id="CHEBI:60240"/>
        <label>1</label>
    </ligand>
</feature>